<evidence type="ECO:0000256" key="1">
    <source>
        <dbReference type="SAM" id="MobiDB-lite"/>
    </source>
</evidence>
<accession>A0A9P5P7X3</accession>
<gene>
    <name evidence="2" type="ORF">BDP27DRAFT_1372411</name>
</gene>
<keyword evidence="3" id="KW-1185">Reference proteome</keyword>
<dbReference type="Proteomes" id="UP000772434">
    <property type="component" value="Unassembled WGS sequence"/>
</dbReference>
<name>A0A9P5P7X3_9AGAR</name>
<dbReference type="OrthoDB" id="3038115at2759"/>
<feature type="compositionally biased region" description="Basic and acidic residues" evidence="1">
    <location>
        <begin position="262"/>
        <end position="272"/>
    </location>
</feature>
<protein>
    <submittedName>
        <fullName evidence="2">Uncharacterized protein</fullName>
    </submittedName>
</protein>
<organism evidence="2 3">
    <name type="scientific">Rhodocollybia butyracea</name>
    <dbReference type="NCBI Taxonomy" id="206335"/>
    <lineage>
        <taxon>Eukaryota</taxon>
        <taxon>Fungi</taxon>
        <taxon>Dikarya</taxon>
        <taxon>Basidiomycota</taxon>
        <taxon>Agaricomycotina</taxon>
        <taxon>Agaricomycetes</taxon>
        <taxon>Agaricomycetidae</taxon>
        <taxon>Agaricales</taxon>
        <taxon>Marasmiineae</taxon>
        <taxon>Omphalotaceae</taxon>
        <taxon>Rhodocollybia</taxon>
    </lineage>
</organism>
<dbReference type="EMBL" id="JADNRY010000364">
    <property type="protein sequence ID" value="KAF9058588.1"/>
    <property type="molecule type" value="Genomic_DNA"/>
</dbReference>
<sequence>MAWLHCRRAEKGANWIYFRDARRPYSKWCKAWRKSIYNLATKPDRAGWIYIFYEGYGIYKLGQTNDLLRRMREWDYFLRRSQRQKLREPLILPADTSPSNRSNTCSNLRTGQVMEPVVYSSDATAMSSLATVGLESDAAVETATSHEQTRRISMSTPFSHESEAAMQGAAALLQDPYLSELSGNNNEASQTINDIYGNFTREYEHTHKFKCRYRQWGGDQKDADVVDDGGPPPLEEDSEDSDVDDGPPPLEEVDEGPALQKEASDKEACTSM</sequence>
<feature type="region of interest" description="Disordered" evidence="1">
    <location>
        <begin position="219"/>
        <end position="272"/>
    </location>
</feature>
<proteinExistence type="predicted"/>
<reference evidence="2" key="1">
    <citation type="submission" date="2020-11" db="EMBL/GenBank/DDBJ databases">
        <authorList>
            <consortium name="DOE Joint Genome Institute"/>
            <person name="Ahrendt S."/>
            <person name="Riley R."/>
            <person name="Andreopoulos W."/>
            <person name="Labutti K."/>
            <person name="Pangilinan J."/>
            <person name="Ruiz-Duenas F.J."/>
            <person name="Barrasa J.M."/>
            <person name="Sanchez-Garcia M."/>
            <person name="Camarero S."/>
            <person name="Miyauchi S."/>
            <person name="Serrano A."/>
            <person name="Linde D."/>
            <person name="Babiker R."/>
            <person name="Drula E."/>
            <person name="Ayuso-Fernandez I."/>
            <person name="Pacheco R."/>
            <person name="Padilla G."/>
            <person name="Ferreira P."/>
            <person name="Barriuso J."/>
            <person name="Kellner H."/>
            <person name="Castanera R."/>
            <person name="Alfaro M."/>
            <person name="Ramirez L."/>
            <person name="Pisabarro A.G."/>
            <person name="Kuo A."/>
            <person name="Tritt A."/>
            <person name="Lipzen A."/>
            <person name="He G."/>
            <person name="Yan M."/>
            <person name="Ng V."/>
            <person name="Cullen D."/>
            <person name="Martin F."/>
            <person name="Rosso M.-N."/>
            <person name="Henrissat B."/>
            <person name="Hibbett D."/>
            <person name="Martinez A.T."/>
            <person name="Grigoriev I.V."/>
        </authorList>
    </citation>
    <scope>NUCLEOTIDE SEQUENCE</scope>
    <source>
        <strain evidence="2">AH 40177</strain>
    </source>
</reference>
<evidence type="ECO:0000313" key="3">
    <source>
        <dbReference type="Proteomes" id="UP000772434"/>
    </source>
</evidence>
<comment type="caution">
    <text evidence="2">The sequence shown here is derived from an EMBL/GenBank/DDBJ whole genome shotgun (WGS) entry which is preliminary data.</text>
</comment>
<dbReference type="AlphaFoldDB" id="A0A9P5P7X3"/>
<feature type="compositionally biased region" description="Acidic residues" evidence="1">
    <location>
        <begin position="234"/>
        <end position="255"/>
    </location>
</feature>
<evidence type="ECO:0000313" key="2">
    <source>
        <dbReference type="EMBL" id="KAF9058588.1"/>
    </source>
</evidence>